<proteinExistence type="predicted"/>
<organism evidence="1">
    <name type="scientific">Solanum chacoense</name>
    <name type="common">Chaco potato</name>
    <dbReference type="NCBI Taxonomy" id="4108"/>
    <lineage>
        <taxon>Eukaryota</taxon>
        <taxon>Viridiplantae</taxon>
        <taxon>Streptophyta</taxon>
        <taxon>Embryophyta</taxon>
        <taxon>Tracheophyta</taxon>
        <taxon>Spermatophyta</taxon>
        <taxon>Magnoliopsida</taxon>
        <taxon>eudicotyledons</taxon>
        <taxon>Gunneridae</taxon>
        <taxon>Pentapetalae</taxon>
        <taxon>asterids</taxon>
        <taxon>lamiids</taxon>
        <taxon>Solanales</taxon>
        <taxon>Solanaceae</taxon>
        <taxon>Solanoideae</taxon>
        <taxon>Solaneae</taxon>
        <taxon>Solanum</taxon>
    </lineage>
</organism>
<dbReference type="AlphaFoldDB" id="A0A0V0GEJ5"/>
<evidence type="ECO:0000313" key="1">
    <source>
        <dbReference type="EMBL" id="JAP06628.1"/>
    </source>
</evidence>
<sequence>MSLVIFHGVPLNLFKLVSVSILPKNSIGYRSDNWNLATKSTSNEIVSFLQVIRRTDGSHYKLGPNRPS</sequence>
<accession>A0A0V0GEJ5</accession>
<dbReference type="EMBL" id="GEDG01040724">
    <property type="protein sequence ID" value="JAP06628.1"/>
    <property type="molecule type" value="Transcribed_RNA"/>
</dbReference>
<protein>
    <submittedName>
        <fullName evidence="1">Putative ovule protein</fullName>
    </submittedName>
</protein>
<reference evidence="1" key="1">
    <citation type="submission" date="2015-12" db="EMBL/GenBank/DDBJ databases">
        <title>Gene expression during late stages of embryo sac development: a critical building block for successful pollen-pistil interactions.</title>
        <authorList>
            <person name="Liu Y."/>
            <person name="Joly V."/>
            <person name="Sabar M."/>
            <person name="Matton D.P."/>
        </authorList>
    </citation>
    <scope>NUCLEOTIDE SEQUENCE</scope>
</reference>
<name>A0A0V0GEJ5_SOLCH</name>